<accession>A0ABT4DG00</accession>
<dbReference type="SUPFAM" id="SSF56954">
    <property type="entry name" value="Outer membrane efflux proteins (OEP)"/>
    <property type="match status" value="1"/>
</dbReference>
<sequence>MRKIIIFIALLSTIACTNTDINNSYKQSKEDFQVYQEISSNYKIDKEWWKEYGNSELNNIMNIALKNNSDLKKAAINVNKALYQANLLGADLVPSFSSSLGSSASKNIKTGGSSNINHSASISLSYELDLWRKLSNTKNAQEWEYQATVEDLEAARLSLVNSVVDTYFNIVYLNDAISLLNDKIEQYEQINTIIKNKYQYGVNSELEYLQSDQSLINLKNSLLTYQNEKTQQEQSLRDLLNLKPEENIEIKTKNLLSFKDIGVNLDVPVSVIANRPDVKAYEYRLSKAFKDVKATQAKLYPSVTIQSSLSSSGNKIDNALNVPVGLASINISLPFLNWNTLKWNIKIDEASYESTKVDFEKSIITSLNEIDTYYKSYQQASSSFTLQEKNLKAQKEITKHYKNRYDNGNVEFKSWLEALVNEKDTELNVLKAKFDIIEAENKIYQAM</sequence>
<dbReference type="PANTHER" id="PTHR30203">
    <property type="entry name" value="OUTER MEMBRANE CATION EFFLUX PROTEIN"/>
    <property type="match status" value="1"/>
</dbReference>
<dbReference type="InterPro" id="IPR010131">
    <property type="entry name" value="MdtP/NodT-like"/>
</dbReference>
<evidence type="ECO:0000313" key="2">
    <source>
        <dbReference type="EMBL" id="MCY7007527.1"/>
    </source>
</evidence>
<dbReference type="PROSITE" id="PS51257">
    <property type="entry name" value="PROKAR_LIPOPROTEIN"/>
    <property type="match status" value="1"/>
</dbReference>
<protein>
    <submittedName>
        <fullName evidence="2">TolC family protein</fullName>
    </submittedName>
</protein>
<comment type="similarity">
    <text evidence="1">Belongs to the outer membrane factor (OMF) (TC 1.B.17) family.</text>
</comment>
<feature type="non-terminal residue" evidence="2">
    <location>
        <position position="447"/>
    </location>
</feature>
<name>A0ABT4DG00_FUSSI</name>
<keyword evidence="3" id="KW-1185">Reference proteome</keyword>
<gene>
    <name evidence="2" type="ORF">OCK72_02540</name>
</gene>
<dbReference type="InterPro" id="IPR003423">
    <property type="entry name" value="OMP_efflux"/>
</dbReference>
<dbReference type="Gene3D" id="1.20.1600.10">
    <property type="entry name" value="Outer membrane efflux proteins (OEP)"/>
    <property type="match status" value="1"/>
</dbReference>
<dbReference type="EMBL" id="JAOXXL010000004">
    <property type="protein sequence ID" value="MCY7007527.1"/>
    <property type="molecule type" value="Genomic_DNA"/>
</dbReference>
<dbReference type="PANTHER" id="PTHR30203:SF32">
    <property type="entry name" value="CATION EFFLUX SYSTEM PROTEIN CUSC"/>
    <property type="match status" value="1"/>
</dbReference>
<evidence type="ECO:0000313" key="3">
    <source>
        <dbReference type="Proteomes" id="UP001062738"/>
    </source>
</evidence>
<dbReference type="RefSeq" id="WP_265151710.1">
    <property type="nucleotide sequence ID" value="NZ_JAOXXL010000004.1"/>
</dbReference>
<organism evidence="2 3">
    <name type="scientific">Fusobacterium simiae</name>
    <dbReference type="NCBI Taxonomy" id="855"/>
    <lineage>
        <taxon>Bacteria</taxon>
        <taxon>Fusobacteriati</taxon>
        <taxon>Fusobacteriota</taxon>
        <taxon>Fusobacteriia</taxon>
        <taxon>Fusobacteriales</taxon>
        <taxon>Fusobacteriaceae</taxon>
        <taxon>Fusobacterium</taxon>
    </lineage>
</organism>
<proteinExistence type="inferred from homology"/>
<reference evidence="2" key="1">
    <citation type="submission" date="2022-09" db="EMBL/GenBank/DDBJ databases">
        <authorList>
            <person name="Zoaiter M."/>
        </authorList>
    </citation>
    <scope>NUCLEOTIDE SEQUENCE</scope>
    <source>
        <strain evidence="2">DSM 19848</strain>
    </source>
</reference>
<dbReference type="NCBIfam" id="NF047721">
    <property type="entry name" value="ToxDrgExpTdeA"/>
    <property type="match status" value="1"/>
</dbReference>
<evidence type="ECO:0000256" key="1">
    <source>
        <dbReference type="ARBA" id="ARBA00007613"/>
    </source>
</evidence>
<dbReference type="Gene3D" id="2.20.200.10">
    <property type="entry name" value="Outer membrane efflux proteins (OEP)"/>
    <property type="match status" value="1"/>
</dbReference>
<comment type="caution">
    <text evidence="2">The sequence shown here is derived from an EMBL/GenBank/DDBJ whole genome shotgun (WGS) entry which is preliminary data.</text>
</comment>
<dbReference type="Proteomes" id="UP001062738">
    <property type="component" value="Unassembled WGS sequence"/>
</dbReference>
<dbReference type="Pfam" id="PF02321">
    <property type="entry name" value="OEP"/>
    <property type="match status" value="2"/>
</dbReference>